<feature type="signal peptide" evidence="1">
    <location>
        <begin position="1"/>
        <end position="17"/>
    </location>
</feature>
<proteinExistence type="predicted"/>
<organism evidence="2 3">
    <name type="scientific">Neogobius melanostomus</name>
    <name type="common">round goby</name>
    <dbReference type="NCBI Taxonomy" id="47308"/>
    <lineage>
        <taxon>Eukaryota</taxon>
        <taxon>Metazoa</taxon>
        <taxon>Chordata</taxon>
        <taxon>Craniata</taxon>
        <taxon>Vertebrata</taxon>
        <taxon>Euteleostomi</taxon>
        <taxon>Actinopterygii</taxon>
        <taxon>Neopterygii</taxon>
        <taxon>Teleostei</taxon>
        <taxon>Neoteleostei</taxon>
        <taxon>Acanthomorphata</taxon>
        <taxon>Gobiaria</taxon>
        <taxon>Gobiiformes</taxon>
        <taxon>Gobioidei</taxon>
        <taxon>Gobiidae</taxon>
        <taxon>Benthophilinae</taxon>
        <taxon>Neogobiini</taxon>
        <taxon>Neogobius</taxon>
    </lineage>
</organism>
<dbReference type="AlphaFoldDB" id="A0A8C6X0E9"/>
<name>A0A8C6X0E9_9GOBI</name>
<reference evidence="2" key="2">
    <citation type="submission" date="2025-09" db="UniProtKB">
        <authorList>
            <consortium name="Ensembl"/>
        </authorList>
    </citation>
    <scope>IDENTIFICATION</scope>
</reference>
<keyword evidence="1" id="KW-0732">Signal</keyword>
<protein>
    <submittedName>
        <fullName evidence="2">Uncharacterized protein</fullName>
    </submittedName>
</protein>
<accession>A0A8C6X0E9</accession>
<dbReference type="Proteomes" id="UP000694523">
    <property type="component" value="Unplaced"/>
</dbReference>
<keyword evidence="3" id="KW-1185">Reference proteome</keyword>
<evidence type="ECO:0000313" key="2">
    <source>
        <dbReference type="Ensembl" id="ENSNMLP00000044904.1"/>
    </source>
</evidence>
<sequence length="116" mass="12930">FIATVISPILKLLLCVSLDVERGVHLRSALLPQGRQLEGHRLGQTITGLKLQRRGLSWHLVEIDSHESVLPLTFLQSVFDESSKFYEEQLLRGLGRGPRAFGLTVLFAQRLGPSVT</sequence>
<reference evidence="2" key="1">
    <citation type="submission" date="2025-08" db="UniProtKB">
        <authorList>
            <consortium name="Ensembl"/>
        </authorList>
    </citation>
    <scope>IDENTIFICATION</scope>
</reference>
<evidence type="ECO:0000313" key="3">
    <source>
        <dbReference type="Proteomes" id="UP000694523"/>
    </source>
</evidence>
<feature type="chain" id="PRO_5034718510" evidence="1">
    <location>
        <begin position="18"/>
        <end position="116"/>
    </location>
</feature>
<evidence type="ECO:0000256" key="1">
    <source>
        <dbReference type="SAM" id="SignalP"/>
    </source>
</evidence>
<dbReference type="Ensembl" id="ENSNMLT00000049833.1">
    <property type="protein sequence ID" value="ENSNMLP00000044904.1"/>
    <property type="gene ID" value="ENSNMLG00000027122.1"/>
</dbReference>